<dbReference type="GO" id="GO:0006412">
    <property type="term" value="P:translation"/>
    <property type="evidence" value="ECO:0007669"/>
    <property type="project" value="InterPro"/>
</dbReference>
<dbReference type="InterPro" id="IPR035980">
    <property type="entry name" value="Ribosomal_bS6_sf"/>
</dbReference>
<sequence>MAYPIKKNNEGIYFSAKFQVDGDKARSIDSSLMVDQKIIRYLMIKDSNSNTSKLEQD</sequence>
<dbReference type="Pfam" id="PF01250">
    <property type="entry name" value="Ribosomal_S6"/>
    <property type="match status" value="1"/>
</dbReference>
<dbReference type="AlphaFoldDB" id="A0A382PUZ6"/>
<dbReference type="Gene3D" id="3.30.70.60">
    <property type="match status" value="1"/>
</dbReference>
<dbReference type="EMBL" id="UINC01109209">
    <property type="protein sequence ID" value="SVC75872.1"/>
    <property type="molecule type" value="Genomic_DNA"/>
</dbReference>
<name>A0A382PUZ6_9ZZZZ</name>
<dbReference type="InterPro" id="IPR000529">
    <property type="entry name" value="Ribosomal_bS6"/>
</dbReference>
<protein>
    <recommendedName>
        <fullName evidence="3">30S ribosomal protein S6</fullName>
    </recommendedName>
</protein>
<dbReference type="InterPro" id="IPR014717">
    <property type="entry name" value="Transl_elong_EF1B/ribsomal_bS6"/>
</dbReference>
<gene>
    <name evidence="2" type="ORF">METZ01_LOCUS328726</name>
</gene>
<dbReference type="GO" id="GO:0003735">
    <property type="term" value="F:structural constituent of ribosome"/>
    <property type="evidence" value="ECO:0007669"/>
    <property type="project" value="InterPro"/>
</dbReference>
<evidence type="ECO:0008006" key="3">
    <source>
        <dbReference type="Google" id="ProtNLM"/>
    </source>
</evidence>
<evidence type="ECO:0000256" key="1">
    <source>
        <dbReference type="ARBA" id="ARBA00009512"/>
    </source>
</evidence>
<accession>A0A382PUZ6</accession>
<evidence type="ECO:0000313" key="2">
    <source>
        <dbReference type="EMBL" id="SVC75872.1"/>
    </source>
</evidence>
<proteinExistence type="inferred from homology"/>
<organism evidence="2">
    <name type="scientific">marine metagenome</name>
    <dbReference type="NCBI Taxonomy" id="408172"/>
    <lineage>
        <taxon>unclassified sequences</taxon>
        <taxon>metagenomes</taxon>
        <taxon>ecological metagenomes</taxon>
    </lineage>
</organism>
<comment type="similarity">
    <text evidence="1">Belongs to the bacterial ribosomal protein bS6 family.</text>
</comment>
<reference evidence="2" key="1">
    <citation type="submission" date="2018-05" db="EMBL/GenBank/DDBJ databases">
        <authorList>
            <person name="Lanie J.A."/>
            <person name="Ng W.-L."/>
            <person name="Kazmierczak K.M."/>
            <person name="Andrzejewski T.M."/>
            <person name="Davidsen T.M."/>
            <person name="Wayne K.J."/>
            <person name="Tettelin H."/>
            <person name="Glass J.I."/>
            <person name="Rusch D."/>
            <person name="Podicherti R."/>
            <person name="Tsui H.-C.T."/>
            <person name="Winkler M.E."/>
        </authorList>
    </citation>
    <scope>NUCLEOTIDE SEQUENCE</scope>
</reference>
<dbReference type="GO" id="GO:0019843">
    <property type="term" value="F:rRNA binding"/>
    <property type="evidence" value="ECO:0007669"/>
    <property type="project" value="InterPro"/>
</dbReference>
<dbReference type="GO" id="GO:0005840">
    <property type="term" value="C:ribosome"/>
    <property type="evidence" value="ECO:0007669"/>
    <property type="project" value="InterPro"/>
</dbReference>
<dbReference type="SUPFAM" id="SSF54995">
    <property type="entry name" value="Ribosomal protein S6"/>
    <property type="match status" value="1"/>
</dbReference>